<organism evidence="1">
    <name type="scientific">Anguilla anguilla</name>
    <name type="common">European freshwater eel</name>
    <name type="synonym">Muraena anguilla</name>
    <dbReference type="NCBI Taxonomy" id="7936"/>
    <lineage>
        <taxon>Eukaryota</taxon>
        <taxon>Metazoa</taxon>
        <taxon>Chordata</taxon>
        <taxon>Craniata</taxon>
        <taxon>Vertebrata</taxon>
        <taxon>Euteleostomi</taxon>
        <taxon>Actinopterygii</taxon>
        <taxon>Neopterygii</taxon>
        <taxon>Teleostei</taxon>
        <taxon>Anguilliformes</taxon>
        <taxon>Anguillidae</taxon>
        <taxon>Anguilla</taxon>
    </lineage>
</organism>
<reference evidence="1" key="2">
    <citation type="journal article" date="2015" name="Fish Shellfish Immunol.">
        <title>Early steps in the European eel (Anguilla anguilla)-Vibrio vulnificus interaction in the gills: Role of the RtxA13 toxin.</title>
        <authorList>
            <person name="Callol A."/>
            <person name="Pajuelo D."/>
            <person name="Ebbesson L."/>
            <person name="Teles M."/>
            <person name="MacKenzie S."/>
            <person name="Amaro C."/>
        </authorList>
    </citation>
    <scope>NUCLEOTIDE SEQUENCE</scope>
</reference>
<proteinExistence type="predicted"/>
<sequence>MVHGASSLEAAVFDYGVFGNTSLYITLDWDGKYAIPPSYALDGGMWLYT</sequence>
<evidence type="ECO:0000313" key="1">
    <source>
        <dbReference type="EMBL" id="JAH69275.1"/>
    </source>
</evidence>
<reference evidence="1" key="1">
    <citation type="submission" date="2014-11" db="EMBL/GenBank/DDBJ databases">
        <authorList>
            <person name="Amaro Gonzalez C."/>
        </authorList>
    </citation>
    <scope>NUCLEOTIDE SEQUENCE</scope>
</reference>
<dbReference type="AlphaFoldDB" id="A0A0E9UVS2"/>
<name>A0A0E9UVS2_ANGAN</name>
<dbReference type="EMBL" id="GBXM01039302">
    <property type="protein sequence ID" value="JAH69275.1"/>
    <property type="molecule type" value="Transcribed_RNA"/>
</dbReference>
<protein>
    <submittedName>
        <fullName evidence="1">Uncharacterized protein</fullName>
    </submittedName>
</protein>
<accession>A0A0E9UVS2</accession>